<dbReference type="AlphaFoldDB" id="A0A7X1G8H5"/>
<accession>A0A7X1G8H5</accession>
<dbReference type="PRINTS" id="PR00625">
    <property type="entry name" value="JDOMAIN"/>
</dbReference>
<dbReference type="RefSeq" id="WP_122480334.1">
    <property type="nucleotide sequence ID" value="NZ_JACMYH010000007.1"/>
</dbReference>
<dbReference type="Pfam" id="PF01556">
    <property type="entry name" value="DnaJ_C"/>
    <property type="match status" value="1"/>
</dbReference>
<keyword evidence="7" id="KW-1185">Reference proteome</keyword>
<dbReference type="InterPro" id="IPR002939">
    <property type="entry name" value="DnaJ_C"/>
</dbReference>
<organism evidence="6 7">
    <name type="scientific">Pseudomonas baltica</name>
    <dbReference type="NCBI Taxonomy" id="2762576"/>
    <lineage>
        <taxon>Bacteria</taxon>
        <taxon>Pseudomonadati</taxon>
        <taxon>Pseudomonadota</taxon>
        <taxon>Gammaproteobacteria</taxon>
        <taxon>Pseudomonadales</taxon>
        <taxon>Pseudomonadaceae</taxon>
        <taxon>Pseudomonas</taxon>
    </lineage>
</organism>
<feature type="compositionally biased region" description="Gly residues" evidence="4">
    <location>
        <begin position="109"/>
        <end position="126"/>
    </location>
</feature>
<dbReference type="Proteomes" id="UP000546173">
    <property type="component" value="Unassembled WGS sequence"/>
</dbReference>
<evidence type="ECO:0000256" key="3">
    <source>
        <dbReference type="ARBA" id="ARBA00023186"/>
    </source>
</evidence>
<dbReference type="GO" id="GO:0003677">
    <property type="term" value="F:DNA binding"/>
    <property type="evidence" value="ECO:0007669"/>
    <property type="project" value="UniProtKB-KW"/>
</dbReference>
<dbReference type="InterPro" id="IPR001623">
    <property type="entry name" value="DnaJ_domain"/>
</dbReference>
<dbReference type="PROSITE" id="PS50076">
    <property type="entry name" value="DNAJ_2"/>
    <property type="match status" value="1"/>
</dbReference>
<protein>
    <submittedName>
        <fullName evidence="6">DnaJ domain-containing protein</fullName>
    </submittedName>
</protein>
<dbReference type="Pfam" id="PF00226">
    <property type="entry name" value="DnaJ"/>
    <property type="match status" value="1"/>
</dbReference>
<dbReference type="CDD" id="cd06257">
    <property type="entry name" value="DnaJ"/>
    <property type="match status" value="1"/>
</dbReference>
<feature type="region of interest" description="Disordered" evidence="4">
    <location>
        <begin position="109"/>
        <end position="138"/>
    </location>
</feature>
<evidence type="ECO:0000256" key="4">
    <source>
        <dbReference type="SAM" id="MobiDB-lite"/>
    </source>
</evidence>
<dbReference type="Gene3D" id="2.60.260.20">
    <property type="entry name" value="Urease metallochaperone UreE, N-terminal domain"/>
    <property type="match status" value="2"/>
</dbReference>
<dbReference type="PROSITE" id="PS00636">
    <property type="entry name" value="DNAJ_1"/>
    <property type="match status" value="1"/>
</dbReference>
<evidence type="ECO:0000313" key="7">
    <source>
        <dbReference type="Proteomes" id="UP000546173"/>
    </source>
</evidence>
<dbReference type="PANTHER" id="PTHR43096:SF52">
    <property type="entry name" value="DNAJ HOMOLOG 1, MITOCHONDRIAL-RELATED"/>
    <property type="match status" value="1"/>
</dbReference>
<keyword evidence="2" id="KW-0238">DNA-binding</keyword>
<dbReference type="GO" id="GO:0005737">
    <property type="term" value="C:cytoplasm"/>
    <property type="evidence" value="ECO:0007669"/>
    <property type="project" value="TreeGrafter"/>
</dbReference>
<reference evidence="6 7" key="1">
    <citation type="submission" date="2020-08" db="EMBL/GenBank/DDBJ databases">
        <title>Pseudomonas sp. nov.</title>
        <authorList>
            <person name="Gieschler S."/>
            <person name="Fiedler G."/>
            <person name="Brinks E."/>
            <person name="Boehnlein C."/>
            <person name="Franz C.M.A.P."/>
            <person name="Kabisch J."/>
        </authorList>
    </citation>
    <scope>NUCLEOTIDE SEQUENCE [LARGE SCALE GENOMIC DNA]</scope>
    <source>
        <strain evidence="6 7">MBT-2</strain>
    </source>
</reference>
<dbReference type="FunFam" id="2.60.260.20:FF:000008">
    <property type="entry name" value="Curved DNA-binding protein"/>
    <property type="match status" value="1"/>
</dbReference>
<dbReference type="InterPro" id="IPR036869">
    <property type="entry name" value="J_dom_sf"/>
</dbReference>
<evidence type="ECO:0000256" key="2">
    <source>
        <dbReference type="ARBA" id="ARBA00023125"/>
    </source>
</evidence>
<dbReference type="EMBL" id="JACMYH010000007">
    <property type="protein sequence ID" value="MBC2680433.1"/>
    <property type="molecule type" value="Genomic_DNA"/>
</dbReference>
<dbReference type="GO" id="GO:0051082">
    <property type="term" value="F:unfolded protein binding"/>
    <property type="evidence" value="ECO:0007669"/>
    <property type="project" value="InterPro"/>
</dbReference>
<evidence type="ECO:0000259" key="5">
    <source>
        <dbReference type="PROSITE" id="PS50076"/>
    </source>
</evidence>
<dbReference type="SMART" id="SM00271">
    <property type="entry name" value="DnaJ"/>
    <property type="match status" value="1"/>
</dbReference>
<evidence type="ECO:0000313" key="6">
    <source>
        <dbReference type="EMBL" id="MBC2680433.1"/>
    </source>
</evidence>
<dbReference type="SUPFAM" id="SSF46565">
    <property type="entry name" value="Chaperone J-domain"/>
    <property type="match status" value="1"/>
</dbReference>
<name>A0A7X1G8H5_9PSED</name>
<dbReference type="InterPro" id="IPR008971">
    <property type="entry name" value="HSP40/DnaJ_pept-bd"/>
</dbReference>
<dbReference type="PANTHER" id="PTHR43096">
    <property type="entry name" value="DNAJ HOMOLOG 1, MITOCHONDRIAL-RELATED"/>
    <property type="match status" value="1"/>
</dbReference>
<feature type="domain" description="J" evidence="5">
    <location>
        <begin position="5"/>
        <end position="69"/>
    </location>
</feature>
<evidence type="ECO:0000256" key="1">
    <source>
        <dbReference type="ARBA" id="ARBA00022490"/>
    </source>
</evidence>
<dbReference type="CDD" id="cd10747">
    <property type="entry name" value="DnaJ_C"/>
    <property type="match status" value="1"/>
</dbReference>
<proteinExistence type="predicted"/>
<comment type="caution">
    <text evidence="6">The sequence shown here is derived from an EMBL/GenBank/DDBJ whole genome shotgun (WGS) entry which is preliminary data.</text>
</comment>
<keyword evidence="1" id="KW-0963">Cytoplasm</keyword>
<dbReference type="FunFam" id="2.60.260.20:FF:000013">
    <property type="entry name" value="DnaJ subfamily B member 11"/>
    <property type="match status" value="1"/>
</dbReference>
<dbReference type="GO" id="GO:0042026">
    <property type="term" value="P:protein refolding"/>
    <property type="evidence" value="ECO:0007669"/>
    <property type="project" value="TreeGrafter"/>
</dbReference>
<gene>
    <name evidence="6" type="ORF">H7993_18705</name>
</gene>
<keyword evidence="3" id="KW-0143">Chaperone</keyword>
<dbReference type="SUPFAM" id="SSF49493">
    <property type="entry name" value="HSP40/DnaJ peptide-binding domain"/>
    <property type="match status" value="2"/>
</dbReference>
<dbReference type="Gene3D" id="1.10.287.110">
    <property type="entry name" value="DnaJ domain"/>
    <property type="match status" value="1"/>
</dbReference>
<sequence>MDFKDYYKILGVEPTADEKAIKTAYRKLARKYHPDVSKEKDAEDKFKEASEAYEALSNADKRAEYDELRKYGQHGRPFQGPPGWQGRGGGGFHEENAGDFSDFFSTIFGNGGGRGDPGGNPFGRGGQQRSAARKGQDVEMELTVSLEETLAEESKKISFKVPQYSAAGQRLTDVVKNLNVKIPAGVADGERMRLKGQGAPGVAGGASGDLFLTLRLAAHPLFEVDAPDLVIQVPLAPWEVALGTKVAVPTLTGRINLTIRPDSQNGQRLRVKGMGLKNKLGGRGDLFAQLKVVMPTQADESTRAAWAELARHAEFDPRENWGR</sequence>
<dbReference type="InterPro" id="IPR018253">
    <property type="entry name" value="DnaJ_domain_CS"/>
</dbReference>
<dbReference type="Gene3D" id="1.20.5.460">
    <property type="entry name" value="Single helix bin"/>
    <property type="match status" value="1"/>
</dbReference>